<proteinExistence type="predicted"/>
<keyword evidence="2" id="KW-1185">Reference proteome</keyword>
<evidence type="ECO:0000313" key="1">
    <source>
        <dbReference type="EMBL" id="SEG94925.1"/>
    </source>
</evidence>
<reference evidence="2" key="1">
    <citation type="submission" date="2016-10" db="EMBL/GenBank/DDBJ databases">
        <authorList>
            <person name="Varghese N."/>
            <person name="Submissions S."/>
        </authorList>
    </citation>
    <scope>NUCLEOTIDE SEQUENCE [LARGE SCALE GENOMIC DNA]</scope>
    <source>
        <strain evidence="2">DSM 43163</strain>
    </source>
</reference>
<name>A0A1H6EDQ7_9ACTN</name>
<dbReference type="EMBL" id="FNVO01000055">
    <property type="protein sequence ID" value="SEG94925.1"/>
    <property type="molecule type" value="Genomic_DNA"/>
</dbReference>
<organism evidence="1 2">
    <name type="scientific">Thermomonospora echinospora</name>
    <dbReference type="NCBI Taxonomy" id="1992"/>
    <lineage>
        <taxon>Bacteria</taxon>
        <taxon>Bacillati</taxon>
        <taxon>Actinomycetota</taxon>
        <taxon>Actinomycetes</taxon>
        <taxon>Streptosporangiales</taxon>
        <taxon>Thermomonosporaceae</taxon>
        <taxon>Thermomonospora</taxon>
    </lineage>
</organism>
<dbReference type="AlphaFoldDB" id="A0A1H6EDQ7"/>
<evidence type="ECO:0000313" key="2">
    <source>
        <dbReference type="Proteomes" id="UP000236723"/>
    </source>
</evidence>
<protein>
    <submittedName>
        <fullName evidence="1">Uncharacterized protein</fullName>
    </submittedName>
</protein>
<dbReference type="RefSeq" id="WP_103945003.1">
    <property type="nucleotide sequence ID" value="NZ_FNVO01000055.1"/>
</dbReference>
<sequence length="80" mass="9145">MHYKPLIGLPGVSVHLHATTLCNSIYRGDDQMLVNTHVFGMNAYGAPLWHIRRAPESRMFDVYAESFEAVWELSRPANEE</sequence>
<dbReference type="OrthoDB" id="8438314at2"/>
<dbReference type="Proteomes" id="UP000236723">
    <property type="component" value="Unassembled WGS sequence"/>
</dbReference>
<gene>
    <name evidence="1" type="ORF">SAMN04489712_1553</name>
</gene>
<accession>A0A1H6EDQ7</accession>